<proteinExistence type="predicted"/>
<dbReference type="RefSeq" id="WP_123368274.1">
    <property type="nucleotide sequence ID" value="NZ_MOBO01000028.1"/>
</dbReference>
<accession>A0A423J6M5</accession>
<dbReference type="InterPro" id="IPR001509">
    <property type="entry name" value="Epimerase_deHydtase"/>
</dbReference>
<name>A0A423J6M5_9PSED</name>
<dbReference type="InterPro" id="IPR051783">
    <property type="entry name" value="NAD(P)-dependent_oxidoreduct"/>
</dbReference>
<feature type="domain" description="NAD-dependent epimerase/dehydratase" evidence="1">
    <location>
        <begin position="3"/>
        <end position="213"/>
    </location>
</feature>
<dbReference type="PANTHER" id="PTHR48079">
    <property type="entry name" value="PROTEIN YEEZ"/>
    <property type="match status" value="1"/>
</dbReference>
<evidence type="ECO:0000313" key="2">
    <source>
        <dbReference type="EMBL" id="RON33345.1"/>
    </source>
</evidence>
<dbReference type="Proteomes" id="UP000286351">
    <property type="component" value="Unassembled WGS sequence"/>
</dbReference>
<evidence type="ECO:0000259" key="1">
    <source>
        <dbReference type="Pfam" id="PF01370"/>
    </source>
</evidence>
<reference evidence="2 3" key="1">
    <citation type="submission" date="2016-10" db="EMBL/GenBank/DDBJ databases">
        <title>Comparative genome analysis of multiple Pseudomonas spp. focuses on biocontrol and plant growth promoting traits.</title>
        <authorList>
            <person name="Tao X.-Y."/>
            <person name="Taylor C.G."/>
        </authorList>
    </citation>
    <scope>NUCLEOTIDE SEQUENCE [LARGE SCALE GENOMIC DNA]</scope>
    <source>
        <strain evidence="2 3">38D4</strain>
    </source>
</reference>
<dbReference type="GO" id="GO:0005737">
    <property type="term" value="C:cytoplasm"/>
    <property type="evidence" value="ECO:0007669"/>
    <property type="project" value="TreeGrafter"/>
</dbReference>
<dbReference type="Gene3D" id="3.40.50.720">
    <property type="entry name" value="NAD(P)-binding Rossmann-like Domain"/>
    <property type="match status" value="1"/>
</dbReference>
<sequence length="299" mass="32749">MNIFLTGANGFVGGSVAHRLIAEGHSIRGLVRDPQKAEWLKTRGITPVIGSLDDHALLMAEAQRADAVIDAANSDHAGAVESFIEALKGSNKLLIHTSGSSIIGDDAKGNYLSDNIFDEDTPFIVEPLKQPRYEIDLRLMKAASEGIRTVVICPSNIYGVGHGLTDHSFQLPFLIARARETGVLRIVGKGLNRWSNVHIDDVAELFVLALKKAPAGAFYFIENGEASFADIGAALAERMELGPVRSWSVEEAEQHWDPMHVHYTFGTNSRVIAKRARAELGWVSRHGSILDWIKHQMPL</sequence>
<gene>
    <name evidence="2" type="ORF">BK664_25910</name>
</gene>
<comment type="caution">
    <text evidence="2">The sequence shown here is derived from an EMBL/GenBank/DDBJ whole genome shotgun (WGS) entry which is preliminary data.</text>
</comment>
<dbReference type="InterPro" id="IPR036291">
    <property type="entry name" value="NAD(P)-bd_dom_sf"/>
</dbReference>
<dbReference type="EMBL" id="MOBO01000028">
    <property type="protein sequence ID" value="RON33345.1"/>
    <property type="molecule type" value="Genomic_DNA"/>
</dbReference>
<dbReference type="PANTHER" id="PTHR48079:SF6">
    <property type="entry name" value="NAD(P)-BINDING DOMAIN-CONTAINING PROTEIN-RELATED"/>
    <property type="match status" value="1"/>
</dbReference>
<dbReference type="Pfam" id="PF01370">
    <property type="entry name" value="Epimerase"/>
    <property type="match status" value="1"/>
</dbReference>
<dbReference type="AlphaFoldDB" id="A0A423J6M5"/>
<dbReference type="GO" id="GO:0004029">
    <property type="term" value="F:aldehyde dehydrogenase (NAD+) activity"/>
    <property type="evidence" value="ECO:0007669"/>
    <property type="project" value="TreeGrafter"/>
</dbReference>
<evidence type="ECO:0000313" key="3">
    <source>
        <dbReference type="Proteomes" id="UP000286351"/>
    </source>
</evidence>
<dbReference type="SUPFAM" id="SSF51735">
    <property type="entry name" value="NAD(P)-binding Rossmann-fold domains"/>
    <property type="match status" value="1"/>
</dbReference>
<protein>
    <submittedName>
        <fullName evidence="2">Epimerase</fullName>
    </submittedName>
</protein>
<organism evidence="2 3">
    <name type="scientific">Pseudomonas brassicacearum</name>
    <dbReference type="NCBI Taxonomy" id="930166"/>
    <lineage>
        <taxon>Bacteria</taxon>
        <taxon>Pseudomonadati</taxon>
        <taxon>Pseudomonadota</taxon>
        <taxon>Gammaproteobacteria</taxon>
        <taxon>Pseudomonadales</taxon>
        <taxon>Pseudomonadaceae</taxon>
        <taxon>Pseudomonas</taxon>
    </lineage>
</organism>